<feature type="transmembrane region" description="Helical" evidence="1">
    <location>
        <begin position="325"/>
        <end position="347"/>
    </location>
</feature>
<feature type="transmembrane region" description="Helical" evidence="1">
    <location>
        <begin position="299"/>
        <end position="319"/>
    </location>
</feature>
<dbReference type="InterPro" id="IPR050879">
    <property type="entry name" value="Acyltransferase_3"/>
</dbReference>
<dbReference type="PANTHER" id="PTHR23028:SF131">
    <property type="entry name" value="BLR2367 PROTEIN"/>
    <property type="match status" value="1"/>
</dbReference>
<sequence>MTAPTYLPALTGFRAVAAFLVFLFHYRTAWAWLPDWIQGPWLALSSQLNLGVSLFFTLSGFLLFRQYHQSSWPGSWVFFSRRLARIYPLLFLLTTIIFLFGQPMRTFQPERWWTEYLFSITLLKGFSEQYQLTGIGAAWSLTVEESFYLFLPLLIWFSHQYKVVWWWALAGLLLVLGLGLSYLLRPWGWLETVHFTMLGTFFGRAAEFMIGAAFARLPAGRLPYATYIGLTLLVFGTGLLIVVAHIYGVAAGIQHLAGVAINNWLLPWGTGLLLYGLATQPTRLSRLLSSRPACILGRSSYAFYLIHLGVFSDFIQGHLHRDLPWLPPVLTLLILLIVGAVALHYLVEKPLHYALLRMLRAN</sequence>
<dbReference type="RefSeq" id="WP_176899229.1">
    <property type="nucleotide sequence ID" value="NZ_JABKAV010000013.1"/>
</dbReference>
<keyword evidence="3" id="KW-0808">Transferase</keyword>
<feature type="transmembrane region" description="Helical" evidence="1">
    <location>
        <begin position="164"/>
        <end position="183"/>
    </location>
</feature>
<evidence type="ECO:0000313" key="3">
    <source>
        <dbReference type="EMBL" id="NVO84588.1"/>
    </source>
</evidence>
<keyword evidence="1" id="KW-1133">Transmembrane helix</keyword>
<feature type="transmembrane region" description="Helical" evidence="1">
    <location>
        <begin position="137"/>
        <end position="157"/>
    </location>
</feature>
<feature type="domain" description="Acyltransferase 3" evidence="2">
    <location>
        <begin position="9"/>
        <end position="343"/>
    </location>
</feature>
<keyword evidence="1" id="KW-0812">Transmembrane</keyword>
<protein>
    <submittedName>
        <fullName evidence="3">Acyltransferase</fullName>
    </submittedName>
</protein>
<feature type="transmembrane region" description="Helical" evidence="1">
    <location>
        <begin position="46"/>
        <end position="65"/>
    </location>
</feature>
<accession>A0ABX2Q0X2</accession>
<feature type="transmembrane region" description="Helical" evidence="1">
    <location>
        <begin position="256"/>
        <end position="278"/>
    </location>
</feature>
<dbReference type="Pfam" id="PF01757">
    <property type="entry name" value="Acyl_transf_3"/>
    <property type="match status" value="1"/>
</dbReference>
<comment type="caution">
    <text evidence="3">The sequence shown here is derived from an EMBL/GenBank/DDBJ whole genome shotgun (WGS) entry which is preliminary data.</text>
</comment>
<evidence type="ECO:0000259" key="2">
    <source>
        <dbReference type="Pfam" id="PF01757"/>
    </source>
</evidence>
<keyword evidence="4" id="KW-1185">Reference proteome</keyword>
<dbReference type="InterPro" id="IPR002656">
    <property type="entry name" value="Acyl_transf_3_dom"/>
</dbReference>
<name>A0ABX2Q0X2_9BACT</name>
<evidence type="ECO:0000256" key="1">
    <source>
        <dbReference type="SAM" id="Phobius"/>
    </source>
</evidence>
<proteinExistence type="predicted"/>
<keyword evidence="3" id="KW-0012">Acyltransferase</keyword>
<dbReference type="GO" id="GO:0016746">
    <property type="term" value="F:acyltransferase activity"/>
    <property type="evidence" value="ECO:0007669"/>
    <property type="project" value="UniProtKB-KW"/>
</dbReference>
<dbReference type="EMBL" id="JABKAV010000013">
    <property type="protein sequence ID" value="NVO84588.1"/>
    <property type="molecule type" value="Genomic_DNA"/>
</dbReference>
<feature type="transmembrane region" description="Helical" evidence="1">
    <location>
        <begin position="227"/>
        <end position="250"/>
    </location>
</feature>
<feature type="transmembrane region" description="Helical" evidence="1">
    <location>
        <begin position="86"/>
        <end position="104"/>
    </location>
</feature>
<keyword evidence="1" id="KW-0472">Membrane</keyword>
<evidence type="ECO:0000313" key="4">
    <source>
        <dbReference type="Proteomes" id="UP000626554"/>
    </source>
</evidence>
<feature type="transmembrane region" description="Helical" evidence="1">
    <location>
        <begin position="7"/>
        <end position="26"/>
    </location>
</feature>
<gene>
    <name evidence="3" type="ORF">HW556_06820</name>
</gene>
<dbReference type="PANTHER" id="PTHR23028">
    <property type="entry name" value="ACETYLTRANSFERASE"/>
    <property type="match status" value="1"/>
</dbReference>
<reference evidence="3 4" key="1">
    <citation type="submission" date="2020-05" db="EMBL/GenBank/DDBJ databases">
        <title>Hymenobacter terrestris sp. nov. and Hymenobacter lapidiphilus sp. nov., isolated from regoliths in Antarctica.</title>
        <authorList>
            <person name="Sedlacek I."/>
            <person name="Pantucek R."/>
            <person name="Zeman M."/>
            <person name="Holochova P."/>
            <person name="Kralova S."/>
            <person name="Stankova E."/>
            <person name="Sedo O."/>
            <person name="Micenkova L."/>
            <person name="Svec P."/>
            <person name="Gupta V."/>
            <person name="Sood U."/>
            <person name="Korpole U.S."/>
            <person name="Lal R."/>
        </authorList>
    </citation>
    <scope>NUCLEOTIDE SEQUENCE [LARGE SCALE GENOMIC DNA]</scope>
    <source>
        <strain evidence="3 4">P5252</strain>
    </source>
</reference>
<organism evidence="3 4">
    <name type="scientific">Hymenobacter terrestris</name>
    <dbReference type="NCBI Taxonomy" id="2748310"/>
    <lineage>
        <taxon>Bacteria</taxon>
        <taxon>Pseudomonadati</taxon>
        <taxon>Bacteroidota</taxon>
        <taxon>Cytophagia</taxon>
        <taxon>Cytophagales</taxon>
        <taxon>Hymenobacteraceae</taxon>
        <taxon>Hymenobacter</taxon>
    </lineage>
</organism>
<feature type="transmembrane region" description="Helical" evidence="1">
    <location>
        <begin position="195"/>
        <end position="215"/>
    </location>
</feature>
<dbReference type="Proteomes" id="UP000626554">
    <property type="component" value="Unassembled WGS sequence"/>
</dbReference>